<dbReference type="NCBIfam" id="TIGR04131">
    <property type="entry name" value="Bac_Flav_CTERM"/>
    <property type="match status" value="1"/>
</dbReference>
<dbReference type="AlphaFoldDB" id="A0A9N8J3H5"/>
<dbReference type="EMBL" id="CAIJDE010000050">
    <property type="protein sequence ID" value="CAC9975606.1"/>
    <property type="molecule type" value="Genomic_DNA"/>
</dbReference>
<comment type="caution">
    <text evidence="2">The sequence shown here is derived from an EMBL/GenBank/DDBJ whole genome shotgun (WGS) entry which is preliminary data.</text>
</comment>
<dbReference type="NCBIfam" id="NF038133">
    <property type="entry name" value="choice_anch_L"/>
    <property type="match status" value="1"/>
</dbReference>
<evidence type="ECO:0000313" key="2">
    <source>
        <dbReference type="EMBL" id="CAC9975606.1"/>
    </source>
</evidence>
<reference evidence="2 3" key="1">
    <citation type="submission" date="2020-06" db="EMBL/GenBank/DDBJ databases">
        <authorList>
            <person name="Criscuolo A."/>
        </authorList>
    </citation>
    <scope>NUCLEOTIDE SEQUENCE [LARGE SCALE GENOMIC DNA]</scope>
    <source>
        <strain evidence="2">PXU-55</strain>
    </source>
</reference>
<dbReference type="RefSeq" id="WP_180859552.1">
    <property type="nucleotide sequence ID" value="NZ_CAIJDE010000050.1"/>
</dbReference>
<organism evidence="2 3">
    <name type="scientific">Flavobacterium panici</name>
    <dbReference type="NCBI Taxonomy" id="2654843"/>
    <lineage>
        <taxon>Bacteria</taxon>
        <taxon>Pseudomonadati</taxon>
        <taxon>Bacteroidota</taxon>
        <taxon>Flavobacteriia</taxon>
        <taxon>Flavobacteriales</taxon>
        <taxon>Flavobacteriaceae</taxon>
        <taxon>Flavobacterium</taxon>
    </lineage>
</organism>
<feature type="signal peptide" evidence="1">
    <location>
        <begin position="1"/>
        <end position="22"/>
    </location>
</feature>
<dbReference type="Proteomes" id="UP000533639">
    <property type="component" value="Unassembled WGS sequence"/>
</dbReference>
<evidence type="ECO:0000313" key="3">
    <source>
        <dbReference type="Proteomes" id="UP000533639"/>
    </source>
</evidence>
<gene>
    <name evidence="2" type="ORF">FLAPXU55_03320</name>
</gene>
<sequence>MNQAKSFLIILFLCCLSTKVNAQFITIDDQKTPQQLIEDILVNSSCAAATNSTGNGDTFRPGKQSFGYFNSNGSNFPFAEGIVLATSTAESAVGPFVSDLTSSDSPNWLGDNDLDQILGIHSINSTVLEFDFIAYTSALSFNYIFASNEYQYDYPCEFSDGFAFLIKEVGTTDPYKNLAVLPNTTTPVSSINIRPKIEPGTRPGGINYQGCAASNENYFHGLNNNTSPVNYAGQTTVMTAQTTVTTGKTYHVKLVVADDTYRYLESAIFLEAGSFASKILLGQDRTTAANNPACFGEEIDLNSNLDSATYTFRWFRKTDPTNILGTNSTYKVTSAGNYRVEATVIGTTCVLSGEIKIDYAPEILSSNTSLFQCDDNTDGISIFNLDKANNIVKNNTAYIINEGYYETLAQAQAKNNKIVKPEMYINKYADQIVYARLENEFGCFKIAEVTLKIAPTSIPDPSPISTCDRDEIQDGFFQFDLNAEVTPVLTAGLPSGLITSYYLNANDALVEINPLPNIFKNTTAFNQRIYARVVNGPDCYDVVPVNLVVNTFDPPNFQEESKFLCQNGDTTLSVAAGFSSYSWNTAPTNNTNTLVVIAPGDYSVTVTDANGCEKTKDFKVILSEPAIITNAVVKDFSGNENSVSIEYTGVGNYEFSLDGTTFQNEPLFTSVPAGTYTAVARDKNGCGLSNAFVVYVLDYPRFFTPNGDTFNDLWLIGDSNLLPNYTLNIFDRYGKLLKQMNQNSPGWNGIFNGQPLPSDDYWFTLIFVDGKNVKGHFSLKR</sequence>
<dbReference type="InterPro" id="IPR049804">
    <property type="entry name" value="Choice_anch_L"/>
</dbReference>
<keyword evidence="3" id="KW-1185">Reference proteome</keyword>
<name>A0A9N8J3H5_9FLAO</name>
<dbReference type="InterPro" id="IPR026341">
    <property type="entry name" value="T9SS_type_B"/>
</dbReference>
<accession>A0A9N8J3H5</accession>
<proteinExistence type="predicted"/>
<evidence type="ECO:0000256" key="1">
    <source>
        <dbReference type="SAM" id="SignalP"/>
    </source>
</evidence>
<feature type="chain" id="PRO_5040114977" evidence="1">
    <location>
        <begin position="23"/>
        <end position="781"/>
    </location>
</feature>
<dbReference type="Pfam" id="PF13585">
    <property type="entry name" value="CHU_C"/>
    <property type="match status" value="1"/>
</dbReference>
<protein>
    <submittedName>
        <fullName evidence="2">T9SS type B sorting domain-containing protein</fullName>
    </submittedName>
</protein>
<keyword evidence="1" id="KW-0732">Signal</keyword>